<protein>
    <submittedName>
        <fullName evidence="1">FAD-dependent oxidoreductase</fullName>
    </submittedName>
</protein>
<sequence>MRVAVIGAGISGLSIAHHLKEKYEVKIFERDSRPGGLVKCKKVGGALYHMVGGHVFNSKRQDVLNWFWQFFDRDVEFTKLLRNAIISMDNGSLMEYPIENNIYMLDTNIQKKIIQEWLTINQKSNVQVQNFEEFLKNRFGETLYHEYFRPYNEKIWRCDLKHVPLSWLSGKLPMPSVEEMLLNNLNHLQESSMVHSSFYYAKENGSQFLADRLSRDLDIVYNTEVCVIEKQNGKWCVNGYECDYLLFCGNIKDLPSFLKDKVDISSYINLINDLEYHGTTSVFCEIERNPYSWIYLPSSYYLAHRIICTGNFSSKNNVDGKTTGTVEFTDFISKEDIEENLVKMPFSPRYLDHTYTQYTYPVQNTETRKMVDSLKKTLSNNGIFLLGRFAEWEYYNMDAAIGAAIDLGKILMRKSL</sequence>
<dbReference type="PANTHER" id="PTHR21197:SF0">
    <property type="entry name" value="UDP-GALACTOPYRANOSE MUTASE"/>
    <property type="match status" value="1"/>
</dbReference>
<dbReference type="SUPFAM" id="SSF51971">
    <property type="entry name" value="Nucleotide-binding domain"/>
    <property type="match status" value="1"/>
</dbReference>
<name>A0ABT5HBZ4_9BACE</name>
<dbReference type="InterPro" id="IPR036188">
    <property type="entry name" value="FAD/NAD-bd_sf"/>
</dbReference>
<organism evidence="1 2">
    <name type="scientific">Bacteroides zhangwenhongii</name>
    <dbReference type="NCBI Taxonomy" id="2650157"/>
    <lineage>
        <taxon>Bacteria</taxon>
        <taxon>Pseudomonadati</taxon>
        <taxon>Bacteroidota</taxon>
        <taxon>Bacteroidia</taxon>
        <taxon>Bacteroidales</taxon>
        <taxon>Bacteroidaceae</taxon>
        <taxon>Bacteroides</taxon>
    </lineage>
</organism>
<accession>A0ABT5HBZ4</accession>
<evidence type="ECO:0000313" key="1">
    <source>
        <dbReference type="EMBL" id="MDC7138044.1"/>
    </source>
</evidence>
<keyword evidence="2" id="KW-1185">Reference proteome</keyword>
<gene>
    <name evidence="1" type="ORF">PQG98_17100</name>
</gene>
<proteinExistence type="predicted"/>
<reference evidence="1 2" key="1">
    <citation type="submission" date="2023-01" db="EMBL/GenBank/DDBJ databases">
        <title>Exploring GABA producing Bacteroides strains toward improving mental health.</title>
        <authorList>
            <person name="Yousuf B."/>
            <person name="Bouhlel N.E."/>
            <person name="Mottawea W."/>
            <person name="Hammami R."/>
        </authorList>
    </citation>
    <scope>NUCLEOTIDE SEQUENCE [LARGE SCALE GENOMIC DNA]</scope>
    <source>
        <strain evidence="1 2">UO.H1054</strain>
    </source>
</reference>
<dbReference type="RefSeq" id="WP_272721081.1">
    <property type="nucleotide sequence ID" value="NZ_JAQPYS010000086.1"/>
</dbReference>
<dbReference type="PANTHER" id="PTHR21197">
    <property type="entry name" value="UDP-GALACTOPYRANOSE MUTASE"/>
    <property type="match status" value="1"/>
</dbReference>
<evidence type="ECO:0000313" key="2">
    <source>
        <dbReference type="Proteomes" id="UP001215398"/>
    </source>
</evidence>
<comment type="caution">
    <text evidence="1">The sequence shown here is derived from an EMBL/GenBank/DDBJ whole genome shotgun (WGS) entry which is preliminary data.</text>
</comment>
<dbReference type="EMBL" id="JAQPYS010000086">
    <property type="protein sequence ID" value="MDC7138044.1"/>
    <property type="molecule type" value="Genomic_DNA"/>
</dbReference>
<dbReference type="Gene3D" id="3.50.50.60">
    <property type="entry name" value="FAD/NAD(P)-binding domain"/>
    <property type="match status" value="1"/>
</dbReference>
<dbReference type="Proteomes" id="UP001215398">
    <property type="component" value="Unassembled WGS sequence"/>
</dbReference>
<dbReference type="Pfam" id="PF13450">
    <property type="entry name" value="NAD_binding_8"/>
    <property type="match status" value="1"/>
</dbReference>